<gene>
    <name evidence="1" type="ORF">MONBRDRAFT_8776</name>
</gene>
<organism evidence="1 2">
    <name type="scientific">Monosiga brevicollis</name>
    <name type="common">Choanoflagellate</name>
    <dbReference type="NCBI Taxonomy" id="81824"/>
    <lineage>
        <taxon>Eukaryota</taxon>
        <taxon>Choanoflagellata</taxon>
        <taxon>Craspedida</taxon>
        <taxon>Salpingoecidae</taxon>
        <taxon>Monosiga</taxon>
    </lineage>
</organism>
<dbReference type="PANTHER" id="PTHR39290">
    <property type="entry name" value="C3H1-TYPE DOMAIN-CONTAINING PROTEIN-RELATED"/>
    <property type="match status" value="1"/>
</dbReference>
<evidence type="ECO:0000313" key="2">
    <source>
        <dbReference type="Proteomes" id="UP000001357"/>
    </source>
</evidence>
<dbReference type="EMBL" id="CH991553">
    <property type="protein sequence ID" value="EDQ88739.1"/>
    <property type="molecule type" value="Genomic_DNA"/>
</dbReference>
<sequence>MQAVRAAWRSAPLLGRRATSYAGPSQRRSWLPTAVGVGLGVAATGVLVAGCRTRFDDAPAIHAPLDDPELQQGLEQRERDVVKLHQYMAEMREKFIKLGASEPDDLKRAELYAKFREDVLRDTQAYLDTYGCARWTDSALELIKEFSPIVELGAGQGQWQRALTEAGANVVAFDNESSLQPSNQPVGKVYSGDEQKLGWYPYRTLLLVYPPDSDMAQRALDRYKGRYLIYVGEARGGVNANEEFFDTLEADWDCVHRENLAPFSRCYERLYVFRRAVPVAQSWTAWFLAWM</sequence>
<evidence type="ECO:0000313" key="1">
    <source>
        <dbReference type="EMBL" id="EDQ88739.1"/>
    </source>
</evidence>
<dbReference type="PANTHER" id="PTHR39290:SF6">
    <property type="entry name" value="S-ADENOSYL-L-METHIONINE-DEPENDENT METHYLTRANSFERASES SUPERFAMILY PROTEIN"/>
    <property type="match status" value="1"/>
</dbReference>
<dbReference type="InterPro" id="IPR029063">
    <property type="entry name" value="SAM-dependent_MTases_sf"/>
</dbReference>
<accession>A9V137</accession>
<evidence type="ECO:0008006" key="3">
    <source>
        <dbReference type="Google" id="ProtNLM"/>
    </source>
</evidence>
<dbReference type="Proteomes" id="UP000001357">
    <property type="component" value="Unassembled WGS sequence"/>
</dbReference>
<name>A9V137_MONBE</name>
<dbReference type="AlphaFoldDB" id="A9V137"/>
<dbReference type="GeneID" id="5891637"/>
<dbReference type="KEGG" id="mbr:MONBRDRAFT_8776"/>
<proteinExistence type="predicted"/>
<keyword evidence="2" id="KW-1185">Reference proteome</keyword>
<protein>
    <recommendedName>
        <fullName evidence="3">Methyltransferase domain-containing protein</fullName>
    </recommendedName>
</protein>
<dbReference type="RefSeq" id="XP_001746352.1">
    <property type="nucleotide sequence ID" value="XM_001746300.1"/>
</dbReference>
<dbReference type="SUPFAM" id="SSF53335">
    <property type="entry name" value="S-adenosyl-L-methionine-dependent methyltransferases"/>
    <property type="match status" value="1"/>
</dbReference>
<reference evidence="1 2" key="1">
    <citation type="journal article" date="2008" name="Nature">
        <title>The genome of the choanoflagellate Monosiga brevicollis and the origin of metazoans.</title>
        <authorList>
            <consortium name="JGI Sequencing"/>
            <person name="King N."/>
            <person name="Westbrook M.J."/>
            <person name="Young S.L."/>
            <person name="Kuo A."/>
            <person name="Abedin M."/>
            <person name="Chapman J."/>
            <person name="Fairclough S."/>
            <person name="Hellsten U."/>
            <person name="Isogai Y."/>
            <person name="Letunic I."/>
            <person name="Marr M."/>
            <person name="Pincus D."/>
            <person name="Putnam N."/>
            <person name="Rokas A."/>
            <person name="Wright K.J."/>
            <person name="Zuzow R."/>
            <person name="Dirks W."/>
            <person name="Good M."/>
            <person name="Goodstein D."/>
            <person name="Lemons D."/>
            <person name="Li W."/>
            <person name="Lyons J.B."/>
            <person name="Morris A."/>
            <person name="Nichols S."/>
            <person name="Richter D.J."/>
            <person name="Salamov A."/>
            <person name="Bork P."/>
            <person name="Lim W.A."/>
            <person name="Manning G."/>
            <person name="Miller W.T."/>
            <person name="McGinnis W."/>
            <person name="Shapiro H."/>
            <person name="Tjian R."/>
            <person name="Grigoriev I.V."/>
            <person name="Rokhsar D."/>
        </authorList>
    </citation>
    <scope>NUCLEOTIDE SEQUENCE [LARGE SCALE GENOMIC DNA]</scope>
    <source>
        <strain evidence="2">MX1 / ATCC 50154</strain>
    </source>
</reference>
<dbReference type="InParanoid" id="A9V137"/>